<evidence type="ECO:0000256" key="1">
    <source>
        <dbReference type="SAM" id="MobiDB-lite"/>
    </source>
</evidence>
<gene>
    <name evidence="2" type="ordered locus">PMN2A_1930</name>
</gene>
<dbReference type="EMBL" id="CP000095">
    <property type="protein sequence ID" value="ABU23866.1"/>
    <property type="molecule type" value="Genomic_DNA"/>
</dbReference>
<protein>
    <submittedName>
        <fullName evidence="2">Uncharacterized protein</fullName>
    </submittedName>
</protein>
<dbReference type="AlphaFoldDB" id="A7MDC8"/>
<keyword evidence="3" id="KW-1185">Reference proteome</keyword>
<accession>A7MDC8</accession>
<dbReference type="Proteomes" id="UP000002535">
    <property type="component" value="Chromosome"/>
</dbReference>
<reference evidence="2 3" key="1">
    <citation type="journal article" date="2007" name="PLoS Genet.">
        <title>Patterns and implications of gene gain and loss in the evolution of Prochlorococcus.</title>
        <authorList>
            <person name="Kettler G.C."/>
            <person name="Martiny A.C."/>
            <person name="Huang K."/>
            <person name="Zucker J."/>
            <person name="Coleman M.L."/>
            <person name="Rodrigue S."/>
            <person name="Chen F."/>
            <person name="Lapidus A."/>
            <person name="Ferriera S."/>
            <person name="Johnson J."/>
            <person name="Steglich C."/>
            <person name="Church G.M."/>
            <person name="Richardson P."/>
            <person name="Chisholm S.W."/>
        </authorList>
    </citation>
    <scope>NUCLEOTIDE SEQUENCE [LARGE SCALE GENOMIC DNA]</scope>
    <source>
        <strain evidence="2 3">NATL2A</strain>
    </source>
</reference>
<name>A7MDC8_PROMT</name>
<feature type="region of interest" description="Disordered" evidence="1">
    <location>
        <begin position="1"/>
        <end position="39"/>
    </location>
</feature>
<feature type="compositionally biased region" description="Polar residues" evidence="1">
    <location>
        <begin position="1"/>
        <end position="16"/>
    </location>
</feature>
<evidence type="ECO:0000313" key="2">
    <source>
        <dbReference type="EMBL" id="ABU23866.1"/>
    </source>
</evidence>
<evidence type="ECO:0000313" key="3">
    <source>
        <dbReference type="Proteomes" id="UP000002535"/>
    </source>
</evidence>
<feature type="compositionally biased region" description="Polar residues" evidence="1">
    <location>
        <begin position="28"/>
        <end position="39"/>
    </location>
</feature>
<sequence length="39" mass="4258">MVNMSNYAEVPQTRNGHISHTKAIKGARSSSINSTLNKN</sequence>
<organism evidence="2 3">
    <name type="scientific">Prochlorococcus marinus (strain NATL2A)</name>
    <dbReference type="NCBI Taxonomy" id="59920"/>
    <lineage>
        <taxon>Bacteria</taxon>
        <taxon>Bacillati</taxon>
        <taxon>Cyanobacteriota</taxon>
        <taxon>Cyanophyceae</taxon>
        <taxon>Synechococcales</taxon>
        <taxon>Prochlorococcaceae</taxon>
        <taxon>Prochlorococcus</taxon>
    </lineage>
</organism>
<dbReference type="KEGG" id="pmn:PMN2A_1930"/>
<proteinExistence type="predicted"/>
<dbReference type="HOGENOM" id="CLU_3315170_0_0_3"/>